<evidence type="ECO:0000256" key="4">
    <source>
        <dbReference type="ARBA" id="ARBA00022603"/>
    </source>
</evidence>
<dbReference type="RefSeq" id="XP_003294153.1">
    <property type="nucleotide sequence ID" value="XM_003294105.1"/>
</dbReference>
<dbReference type="FunFam" id="3.40.1280.10:FF:000054">
    <property type="entry name" value="rRNA methylase, putative"/>
    <property type="match status" value="1"/>
</dbReference>
<dbReference type="eggNOG" id="KOG0838">
    <property type="taxonomic scope" value="Eukaryota"/>
</dbReference>
<reference evidence="13" key="1">
    <citation type="journal article" date="2011" name="Genome Biol.">
        <title>Comparative genomics of the social amoebae Dictyostelium discoideum and Dictyostelium purpureum.</title>
        <authorList>
            <consortium name="US DOE Joint Genome Institute (JGI-PGF)"/>
            <person name="Sucgang R."/>
            <person name="Kuo A."/>
            <person name="Tian X."/>
            <person name="Salerno W."/>
            <person name="Parikh A."/>
            <person name="Feasley C.L."/>
            <person name="Dalin E."/>
            <person name="Tu H."/>
            <person name="Huang E."/>
            <person name="Barry K."/>
            <person name="Lindquist E."/>
            <person name="Shapiro H."/>
            <person name="Bruce D."/>
            <person name="Schmutz J."/>
            <person name="Salamov A."/>
            <person name="Fey P."/>
            <person name="Gaudet P."/>
            <person name="Anjard C."/>
            <person name="Babu M.M."/>
            <person name="Basu S."/>
            <person name="Bushmanova Y."/>
            <person name="van der Wel H."/>
            <person name="Katoh-Kurasawa M."/>
            <person name="Dinh C."/>
            <person name="Coutinho P.M."/>
            <person name="Saito T."/>
            <person name="Elias M."/>
            <person name="Schaap P."/>
            <person name="Kay R.R."/>
            <person name="Henrissat B."/>
            <person name="Eichinger L."/>
            <person name="Rivero F."/>
            <person name="Putnam N.H."/>
            <person name="West C.M."/>
            <person name="Loomis W.F."/>
            <person name="Chisholm R.L."/>
            <person name="Shaulsky G."/>
            <person name="Strassmann J.E."/>
            <person name="Queller D.C."/>
            <person name="Kuspa A."/>
            <person name="Grigoriev I.V."/>
        </authorList>
    </citation>
    <scope>NUCLEOTIDE SEQUENCE [LARGE SCALE GENOMIC DNA]</scope>
    <source>
        <strain evidence="13">QSDP1</strain>
    </source>
</reference>
<name>F1A3A7_DICPU</name>
<gene>
    <name evidence="12" type="ORF">DICPUDRAFT_9482</name>
</gene>
<dbReference type="AlphaFoldDB" id="F1A3A7"/>
<evidence type="ECO:0000313" key="12">
    <source>
        <dbReference type="EMBL" id="EGC29321.1"/>
    </source>
</evidence>
<dbReference type="Gene3D" id="3.40.1280.10">
    <property type="match status" value="1"/>
</dbReference>
<feature type="non-terminal residue" evidence="12">
    <location>
        <position position="224"/>
    </location>
</feature>
<feature type="domain" description="RNA 2-O ribose methyltransferase substrate binding" evidence="11">
    <location>
        <begin position="6"/>
        <end position="47"/>
    </location>
</feature>
<comment type="similarity">
    <text evidence="2">Belongs to the class IV-like SAM-binding methyltransferase superfamily. RNA methyltransferase TrmH family.</text>
</comment>
<evidence type="ECO:0000256" key="7">
    <source>
        <dbReference type="ARBA" id="ARBA00022946"/>
    </source>
</evidence>
<dbReference type="InterPro" id="IPR047261">
    <property type="entry name" value="MRM1_MeTrfase_dom"/>
</dbReference>
<dbReference type="CDD" id="cd18105">
    <property type="entry name" value="SpoU-like_MRM1"/>
    <property type="match status" value="1"/>
</dbReference>
<dbReference type="GO" id="GO:0016435">
    <property type="term" value="F:rRNA (guanine) methyltransferase activity"/>
    <property type="evidence" value="ECO:0000318"/>
    <property type="project" value="GO_Central"/>
</dbReference>
<evidence type="ECO:0000256" key="2">
    <source>
        <dbReference type="ARBA" id="ARBA00007228"/>
    </source>
</evidence>
<keyword evidence="8" id="KW-0496">Mitochondrion</keyword>
<sequence length="224" mass="24526">KNLDAIKEIAEKANELKIPIIAIKNNIMESFSKNKPHQGVILDCSPLTVLNIDFLKPFKANKNTKRYPLWIVLDELWDPQNVGTIIRSCSFFNVDGIVISDKCSNPITPTASKCSSGAVENYLVHKSESINGFLLSSKKNGWNIVATSVDDNSSEDSSSPANYNITDVKLDQPTILILGNEGFGVHKSIINQCDKTIRISGGNKKIDSLNVSVSTGILIHSLLN</sequence>
<dbReference type="Pfam" id="PF08032">
    <property type="entry name" value="SpoU_sub_bind"/>
    <property type="match status" value="1"/>
</dbReference>
<comment type="subcellular location">
    <subcellularLocation>
        <location evidence="1">Mitochondrion</location>
    </subcellularLocation>
</comment>
<dbReference type="InterPro" id="IPR029064">
    <property type="entry name" value="Ribosomal_eL30-like_sf"/>
</dbReference>
<evidence type="ECO:0000259" key="10">
    <source>
        <dbReference type="Pfam" id="PF00588"/>
    </source>
</evidence>
<dbReference type="Pfam" id="PF00588">
    <property type="entry name" value="SpoU_methylase"/>
    <property type="match status" value="1"/>
</dbReference>
<dbReference type="PANTHER" id="PTHR46103:SF1">
    <property type="entry name" value="RRNA METHYLTRANSFERASE 1, MITOCHONDRIAL"/>
    <property type="match status" value="1"/>
</dbReference>
<dbReference type="InterPro" id="IPR047182">
    <property type="entry name" value="MRM1"/>
</dbReference>
<dbReference type="OrthoDB" id="270651at2759"/>
<dbReference type="GO" id="GO:0003723">
    <property type="term" value="F:RNA binding"/>
    <property type="evidence" value="ECO:0007669"/>
    <property type="project" value="InterPro"/>
</dbReference>
<dbReference type="GeneID" id="10506150"/>
<dbReference type="SUPFAM" id="SSF75217">
    <property type="entry name" value="alpha/beta knot"/>
    <property type="match status" value="1"/>
</dbReference>
<dbReference type="EMBL" id="GL871449">
    <property type="protein sequence ID" value="EGC29321.1"/>
    <property type="molecule type" value="Genomic_DNA"/>
</dbReference>
<dbReference type="GO" id="GO:0000154">
    <property type="term" value="P:rRNA modification"/>
    <property type="evidence" value="ECO:0000318"/>
    <property type="project" value="GO_Central"/>
</dbReference>
<keyword evidence="6" id="KW-0949">S-adenosyl-L-methionine</keyword>
<dbReference type="InterPro" id="IPR029026">
    <property type="entry name" value="tRNA_m1G_MTases_N"/>
</dbReference>
<dbReference type="InParanoid" id="F1A3A7"/>
<feature type="non-terminal residue" evidence="12">
    <location>
        <position position="1"/>
    </location>
</feature>
<dbReference type="InterPro" id="IPR029028">
    <property type="entry name" value="Alpha/beta_knot_MTases"/>
</dbReference>
<dbReference type="Proteomes" id="UP000001064">
    <property type="component" value="Unassembled WGS sequence"/>
</dbReference>
<dbReference type="VEuPathDB" id="AmoebaDB:DICPUDRAFT_9482"/>
<evidence type="ECO:0000256" key="5">
    <source>
        <dbReference type="ARBA" id="ARBA00022679"/>
    </source>
</evidence>
<dbReference type="STRING" id="5786.F1A3A7"/>
<evidence type="ECO:0000256" key="6">
    <source>
        <dbReference type="ARBA" id="ARBA00022691"/>
    </source>
</evidence>
<dbReference type="Gene3D" id="3.30.1330.30">
    <property type="match status" value="1"/>
</dbReference>
<keyword evidence="13" id="KW-1185">Reference proteome</keyword>
<dbReference type="PANTHER" id="PTHR46103">
    <property type="entry name" value="RRNA METHYLTRANSFERASE 1, MITOCHONDRIAL"/>
    <property type="match status" value="1"/>
</dbReference>
<dbReference type="InterPro" id="IPR004441">
    <property type="entry name" value="rRNA_MeTrfase_TrmH"/>
</dbReference>
<protein>
    <recommendedName>
        <fullName evidence="9">rRNA methyltransferase 1, mitochondrial</fullName>
    </recommendedName>
</protein>
<keyword evidence="3" id="KW-0698">rRNA processing</keyword>
<dbReference type="KEGG" id="dpp:DICPUDRAFT_9482"/>
<dbReference type="OMA" id="GASQYVK"/>
<evidence type="ECO:0000256" key="8">
    <source>
        <dbReference type="ARBA" id="ARBA00023128"/>
    </source>
</evidence>
<dbReference type="NCBIfam" id="TIGR00186">
    <property type="entry name" value="rRNA_methyl_3"/>
    <property type="match status" value="1"/>
</dbReference>
<proteinExistence type="inferred from homology"/>
<organism evidence="12 13">
    <name type="scientific">Dictyostelium purpureum</name>
    <name type="common">Slime mold</name>
    <dbReference type="NCBI Taxonomy" id="5786"/>
    <lineage>
        <taxon>Eukaryota</taxon>
        <taxon>Amoebozoa</taxon>
        <taxon>Evosea</taxon>
        <taxon>Eumycetozoa</taxon>
        <taxon>Dictyostelia</taxon>
        <taxon>Dictyosteliales</taxon>
        <taxon>Dictyosteliaceae</taxon>
        <taxon>Dictyostelium</taxon>
    </lineage>
</organism>
<feature type="domain" description="tRNA/rRNA methyltransferase SpoU type" evidence="10">
    <location>
        <begin position="69"/>
        <end position="220"/>
    </location>
</feature>
<dbReference type="InterPro" id="IPR013123">
    <property type="entry name" value="SpoU_subst-bd"/>
</dbReference>
<accession>F1A3A7</accession>
<evidence type="ECO:0000256" key="9">
    <source>
        <dbReference type="ARBA" id="ARBA00034881"/>
    </source>
</evidence>
<evidence type="ECO:0000256" key="1">
    <source>
        <dbReference type="ARBA" id="ARBA00004173"/>
    </source>
</evidence>
<evidence type="ECO:0000259" key="11">
    <source>
        <dbReference type="Pfam" id="PF08032"/>
    </source>
</evidence>
<dbReference type="InterPro" id="IPR001537">
    <property type="entry name" value="SpoU_MeTrfase"/>
</dbReference>
<evidence type="ECO:0000313" key="13">
    <source>
        <dbReference type="Proteomes" id="UP000001064"/>
    </source>
</evidence>
<keyword evidence="4" id="KW-0489">Methyltransferase</keyword>
<dbReference type="GO" id="GO:0005739">
    <property type="term" value="C:mitochondrion"/>
    <property type="evidence" value="ECO:0000318"/>
    <property type="project" value="GO_Central"/>
</dbReference>
<keyword evidence="5" id="KW-0808">Transferase</keyword>
<keyword evidence="7" id="KW-0809">Transit peptide</keyword>
<evidence type="ECO:0000256" key="3">
    <source>
        <dbReference type="ARBA" id="ARBA00022552"/>
    </source>
</evidence>